<dbReference type="Pfam" id="PF00486">
    <property type="entry name" value="Trans_reg_C"/>
    <property type="match status" value="1"/>
</dbReference>
<organism evidence="4 5">
    <name type="scientific">Enterobacter bugandensis</name>
    <dbReference type="NCBI Taxonomy" id="881260"/>
    <lineage>
        <taxon>Bacteria</taxon>
        <taxon>Pseudomonadati</taxon>
        <taxon>Pseudomonadota</taxon>
        <taxon>Gammaproteobacteria</taxon>
        <taxon>Enterobacterales</taxon>
        <taxon>Enterobacteriaceae</taxon>
        <taxon>Enterobacter</taxon>
    </lineage>
</organism>
<dbReference type="Proteomes" id="UP001158416">
    <property type="component" value="Unassembled WGS sequence"/>
</dbReference>
<dbReference type="Gene3D" id="1.10.10.10">
    <property type="entry name" value="Winged helix-like DNA-binding domain superfamily/Winged helix DNA-binding domain"/>
    <property type="match status" value="1"/>
</dbReference>
<dbReference type="GO" id="GO:0006355">
    <property type="term" value="P:regulation of DNA-templated transcription"/>
    <property type="evidence" value="ECO:0007669"/>
    <property type="project" value="InterPro"/>
</dbReference>
<evidence type="ECO:0000313" key="5">
    <source>
        <dbReference type="Proteomes" id="UP001158416"/>
    </source>
</evidence>
<dbReference type="CDD" id="cd00383">
    <property type="entry name" value="trans_reg_C"/>
    <property type="match status" value="1"/>
</dbReference>
<gene>
    <name evidence="4" type="ORF">N5C39_04640</name>
</gene>
<evidence type="ECO:0000259" key="3">
    <source>
        <dbReference type="PROSITE" id="PS51755"/>
    </source>
</evidence>
<dbReference type="InterPro" id="IPR001867">
    <property type="entry name" value="OmpR/PhoB-type_DNA-bd"/>
</dbReference>
<dbReference type="InterPro" id="IPR016032">
    <property type="entry name" value="Sig_transdc_resp-reg_C-effctor"/>
</dbReference>
<evidence type="ECO:0000256" key="2">
    <source>
        <dbReference type="PROSITE-ProRule" id="PRU01091"/>
    </source>
</evidence>
<protein>
    <submittedName>
        <fullName evidence="4">Winged helix-turn-helix domain-containing protein</fullName>
    </submittedName>
</protein>
<name>A0AA42TMP3_9ENTR</name>
<dbReference type="SMART" id="SM00862">
    <property type="entry name" value="Trans_reg_C"/>
    <property type="match status" value="1"/>
</dbReference>
<dbReference type="AlphaFoldDB" id="A0AA42TMP3"/>
<sequence>MLNNIAIGSLVSLDLQSRTLARTDTQETVTLPQSACLCLAALVEAHGEVLSQEQLMAIGWRSAGVEVTDNSVRVMITKLRRAFAQLNLHEAITLIAVTRSGYRLLVRESGSEVAPATPTPDLPQQEAPVQAVAPEVPPSVEPAPPRARSTLMQKSCVTLSGVLVGLVIALLLRGILDFSPQPVHFVRWNGPGVPPGTAVMVQQDKQSQTALIESTLQTYTRHVLARRTDEKPAAVLYVTTGSEKMSKFQGLIACQQPFKDSGNDCESFYFRHY</sequence>
<dbReference type="GO" id="GO:0000160">
    <property type="term" value="P:phosphorelay signal transduction system"/>
    <property type="evidence" value="ECO:0007669"/>
    <property type="project" value="InterPro"/>
</dbReference>
<dbReference type="GO" id="GO:0003677">
    <property type="term" value="F:DNA binding"/>
    <property type="evidence" value="ECO:0007669"/>
    <property type="project" value="UniProtKB-UniRule"/>
</dbReference>
<reference evidence="4" key="1">
    <citation type="submission" date="2022-09" db="EMBL/GenBank/DDBJ databases">
        <title>Intensive care unit water sources are persistently colonized with multi-drug resistant bacteria and are the site of extensive horizontal gene transfer of antibiotic resistance genes.</title>
        <authorList>
            <person name="Diorio-Toth L."/>
        </authorList>
    </citation>
    <scope>NUCLEOTIDE SEQUENCE</scope>
    <source>
        <strain evidence="4">GD03936</strain>
    </source>
</reference>
<dbReference type="PROSITE" id="PS51755">
    <property type="entry name" value="OMPR_PHOB"/>
    <property type="match status" value="1"/>
</dbReference>
<dbReference type="InterPro" id="IPR036388">
    <property type="entry name" value="WH-like_DNA-bd_sf"/>
</dbReference>
<feature type="DNA-binding region" description="OmpR/PhoB-type" evidence="2">
    <location>
        <begin position="2"/>
        <end position="106"/>
    </location>
</feature>
<comment type="caution">
    <text evidence="4">The sequence shown here is derived from an EMBL/GenBank/DDBJ whole genome shotgun (WGS) entry which is preliminary data.</text>
</comment>
<feature type="domain" description="OmpR/PhoB-type" evidence="3">
    <location>
        <begin position="2"/>
        <end position="106"/>
    </location>
</feature>
<keyword evidence="1 2" id="KW-0238">DNA-binding</keyword>
<dbReference type="EMBL" id="JAOCAP010000002">
    <property type="protein sequence ID" value="MDH1317654.1"/>
    <property type="molecule type" value="Genomic_DNA"/>
</dbReference>
<evidence type="ECO:0000313" key="4">
    <source>
        <dbReference type="EMBL" id="MDH1317654.1"/>
    </source>
</evidence>
<dbReference type="RefSeq" id="WP_280027791.1">
    <property type="nucleotide sequence ID" value="NZ_JAOCAP010000002.1"/>
</dbReference>
<evidence type="ECO:0000256" key="1">
    <source>
        <dbReference type="ARBA" id="ARBA00023125"/>
    </source>
</evidence>
<accession>A0AA42TMP3</accession>
<proteinExistence type="predicted"/>
<dbReference type="SUPFAM" id="SSF46894">
    <property type="entry name" value="C-terminal effector domain of the bipartite response regulators"/>
    <property type="match status" value="1"/>
</dbReference>